<dbReference type="InterPro" id="IPR007560">
    <property type="entry name" value="Restrct_endonuc_IV_Mrr"/>
</dbReference>
<dbReference type="Pfam" id="PF04471">
    <property type="entry name" value="Mrr_cat"/>
    <property type="match status" value="1"/>
</dbReference>
<dbReference type="SUPFAM" id="SSF57783">
    <property type="entry name" value="Zinc beta-ribbon"/>
    <property type="match status" value="1"/>
</dbReference>
<dbReference type="Pfam" id="PF01396">
    <property type="entry name" value="Zn_ribbon_Top1"/>
    <property type="match status" value="1"/>
</dbReference>
<dbReference type="GO" id="GO:0009307">
    <property type="term" value="P:DNA restriction-modification system"/>
    <property type="evidence" value="ECO:0007669"/>
    <property type="project" value="InterPro"/>
</dbReference>
<dbReference type="PANTHER" id="PTHR30015">
    <property type="entry name" value="MRR RESTRICTION SYSTEM PROTEIN"/>
    <property type="match status" value="1"/>
</dbReference>
<evidence type="ECO:0000259" key="3">
    <source>
        <dbReference type="Pfam" id="PF04471"/>
    </source>
</evidence>
<feature type="domain" description="Restriction endonuclease type IV Mrr" evidence="3">
    <location>
        <begin position="112"/>
        <end position="223"/>
    </location>
</feature>
<dbReference type="AlphaFoldDB" id="A0A9D7QK15"/>
<dbReference type="SUPFAM" id="SSF52980">
    <property type="entry name" value="Restriction endonuclease-like"/>
    <property type="match status" value="1"/>
</dbReference>
<accession>A0A9D7QK15</accession>
<protein>
    <submittedName>
        <fullName evidence="4">Restriction endonuclease</fullName>
    </submittedName>
</protein>
<dbReference type="GO" id="GO:0003916">
    <property type="term" value="F:DNA topoisomerase activity"/>
    <property type="evidence" value="ECO:0007669"/>
    <property type="project" value="InterPro"/>
</dbReference>
<dbReference type="Gene3D" id="3.30.65.10">
    <property type="entry name" value="Bacterial Topoisomerase I, domain 1"/>
    <property type="match status" value="1"/>
</dbReference>
<dbReference type="InterPro" id="IPR011335">
    <property type="entry name" value="Restrct_endonuc-II-like"/>
</dbReference>
<evidence type="ECO:0000256" key="1">
    <source>
        <dbReference type="SAM" id="Phobius"/>
    </source>
</evidence>
<feature type="transmembrane region" description="Helical" evidence="1">
    <location>
        <begin position="21"/>
        <end position="39"/>
    </location>
</feature>
<feature type="transmembrane region" description="Helical" evidence="1">
    <location>
        <begin position="69"/>
        <end position="90"/>
    </location>
</feature>
<gene>
    <name evidence="4" type="ORF">IPN75_05840</name>
</gene>
<reference evidence="4" key="1">
    <citation type="submission" date="2020-10" db="EMBL/GenBank/DDBJ databases">
        <title>Connecting structure to function with the recovery of over 1000 high-quality activated sludge metagenome-assembled genomes encoding full-length rRNA genes using long-read sequencing.</title>
        <authorList>
            <person name="Singleton C.M."/>
            <person name="Petriglieri F."/>
            <person name="Kristensen J.M."/>
            <person name="Kirkegaard R.H."/>
            <person name="Michaelsen T.Y."/>
            <person name="Andersen M.H."/>
            <person name="Karst S.M."/>
            <person name="Dueholm M.S."/>
            <person name="Nielsen P.H."/>
            <person name="Albertsen M."/>
        </authorList>
    </citation>
    <scope>NUCLEOTIDE SEQUENCE</scope>
    <source>
        <strain evidence="4">OdNE_18-Q3-R46-58_BAT3C.305</strain>
    </source>
</reference>
<dbReference type="Gene3D" id="3.40.1350.10">
    <property type="match status" value="1"/>
</dbReference>
<dbReference type="GO" id="GO:0003677">
    <property type="term" value="F:DNA binding"/>
    <property type="evidence" value="ECO:0007669"/>
    <property type="project" value="InterPro"/>
</dbReference>
<keyword evidence="4" id="KW-0540">Nuclease</keyword>
<dbReference type="InterPro" id="IPR013498">
    <property type="entry name" value="Topo_IA_Znf"/>
</dbReference>
<dbReference type="Proteomes" id="UP000808146">
    <property type="component" value="Unassembled WGS sequence"/>
</dbReference>
<name>A0A9D7QK15_9RHOO</name>
<keyword evidence="1" id="KW-0812">Transmembrane</keyword>
<dbReference type="InterPro" id="IPR011856">
    <property type="entry name" value="tRNA_endonuc-like_dom_sf"/>
</dbReference>
<evidence type="ECO:0000259" key="2">
    <source>
        <dbReference type="Pfam" id="PF01396"/>
    </source>
</evidence>
<proteinExistence type="predicted"/>
<evidence type="ECO:0000313" key="4">
    <source>
        <dbReference type="EMBL" id="MBK8889937.1"/>
    </source>
</evidence>
<evidence type="ECO:0000313" key="5">
    <source>
        <dbReference type="Proteomes" id="UP000808146"/>
    </source>
</evidence>
<dbReference type="PANTHER" id="PTHR30015:SF7">
    <property type="entry name" value="TYPE IV METHYL-DIRECTED RESTRICTION ENZYME ECOKMRR"/>
    <property type="match status" value="1"/>
</dbReference>
<feature type="domain" description="DNA topoisomerase type IA zn finger" evidence="2">
    <location>
        <begin position="244"/>
        <end position="279"/>
    </location>
</feature>
<keyword evidence="4" id="KW-0378">Hydrolase</keyword>
<comment type="caution">
    <text evidence="4">The sequence shown here is derived from an EMBL/GenBank/DDBJ whole genome shotgun (WGS) entry which is preliminary data.</text>
</comment>
<keyword evidence="4" id="KW-0255">Endonuclease</keyword>
<keyword evidence="1" id="KW-1133">Transmembrane helix</keyword>
<sequence>MARKKTSAFEDLVDTTAKMPWQAGIVLAVIAYGVLHYFATRASLSFNPVELKAAGKSVADSMAHGVGTMVAGVFQYILPIFFLLGSYISFSRRRRQGELHRQVASDPAANALEKMTWQEFEGLAAEAFRKEGYRVVERGGDGPDGGIDLELHQGSDKYLVQCKQWKVSKVGVATVRELYGVMTAERAVGGFVVASGAFTDDAKAFAEGRSIRLVDARKLRAMIGSAAVQKEPVAQSAGSVAPACPKCGSSMVERTAKSGSNAGKAFWGCSRFPACRGVRN</sequence>
<dbReference type="EMBL" id="JADKBR010000003">
    <property type="protein sequence ID" value="MBK8889937.1"/>
    <property type="molecule type" value="Genomic_DNA"/>
</dbReference>
<organism evidence="4 5">
    <name type="scientific">Candidatus Dechloromonas phosphorivorans</name>
    <dbReference type="NCBI Taxonomy" id="2899244"/>
    <lineage>
        <taxon>Bacteria</taxon>
        <taxon>Pseudomonadati</taxon>
        <taxon>Pseudomonadota</taxon>
        <taxon>Betaproteobacteria</taxon>
        <taxon>Rhodocyclales</taxon>
        <taxon>Azonexaceae</taxon>
        <taxon>Dechloromonas</taxon>
    </lineage>
</organism>
<dbReference type="GO" id="GO:0006265">
    <property type="term" value="P:DNA topological change"/>
    <property type="evidence" value="ECO:0007669"/>
    <property type="project" value="InterPro"/>
</dbReference>
<keyword evidence="1" id="KW-0472">Membrane</keyword>
<dbReference type="InterPro" id="IPR052906">
    <property type="entry name" value="Type_IV_Methyl-Rstrct_Enzyme"/>
</dbReference>
<dbReference type="GO" id="GO:0005694">
    <property type="term" value="C:chromosome"/>
    <property type="evidence" value="ECO:0007669"/>
    <property type="project" value="InterPro"/>
</dbReference>
<dbReference type="GO" id="GO:0015666">
    <property type="term" value="F:restriction endodeoxyribonuclease activity"/>
    <property type="evidence" value="ECO:0007669"/>
    <property type="project" value="TreeGrafter"/>
</dbReference>